<keyword evidence="1" id="KW-0175">Coiled coil</keyword>
<comment type="caution">
    <text evidence="3">The sequence shown here is derived from an EMBL/GenBank/DDBJ whole genome shotgun (WGS) entry which is preliminary data.</text>
</comment>
<evidence type="ECO:0000313" key="4">
    <source>
        <dbReference type="Proteomes" id="UP000801428"/>
    </source>
</evidence>
<evidence type="ECO:0000256" key="2">
    <source>
        <dbReference type="SAM" id="MobiDB-lite"/>
    </source>
</evidence>
<gene>
    <name evidence="3" type="ORF">E8E13_010137</name>
</gene>
<name>A0A9P4TQ20_CURKU</name>
<dbReference type="OrthoDB" id="3437405at2759"/>
<feature type="coiled-coil region" evidence="1">
    <location>
        <begin position="391"/>
        <end position="421"/>
    </location>
</feature>
<protein>
    <submittedName>
        <fullName evidence="3">Uncharacterized protein</fullName>
    </submittedName>
</protein>
<sequence>MYVNDRAIVARQKGKPPKPAPAPPKPAPAPPKPAPAPPKPVPAPGTGQNVVPLPYKKKPRPTNAYNVCDFEGYTCLDDVVPGDLPKNSPISVAPISKRSSTRKPFTVILASGALELASKPYWSSGELFDDTKNGKLNLKEAWIDFAKDSMSDYKVKLFSSKPPQPARPALPHDYITEHIVELQSIPRFIEALTQTKTGKNKDPISLTVGKVDSKWFNEWWNKDVQAKIDSRTPTFTGYKNSNDAARKDKTLNNIVFEAMGSTRNVKDFLLCEDSINSYKAKLWANEAPFDETDWKRIAKFAATGQLPSNEHLSGVRTVLAVYEYMNTPEVTKRMQQTIKNVKTELSNVKHLTDNKLPKNDQKADVDLSVAWIDFMNKQLDRFLKRGSDWLRDMIKHGLTEYEKALEVLEKEQKAITAENAEKDPKKKKILQDKRIIARNKAIKAIEDKEKNLATATTLMNNAKSDLQAAEKIIDAITDDVQKDKAKITQKYDAKQTALTKAKGKLTTAKKQMGKAERELVKYDDALLRLEIEALQKDIDILKAFDTARKGLKMSKAE</sequence>
<evidence type="ECO:0000256" key="1">
    <source>
        <dbReference type="SAM" id="Coils"/>
    </source>
</evidence>
<evidence type="ECO:0000313" key="3">
    <source>
        <dbReference type="EMBL" id="KAF3010931.1"/>
    </source>
</evidence>
<feature type="coiled-coil region" evidence="1">
    <location>
        <begin position="445"/>
        <end position="532"/>
    </location>
</feature>
<feature type="compositionally biased region" description="Pro residues" evidence="2">
    <location>
        <begin position="17"/>
        <end position="43"/>
    </location>
</feature>
<reference evidence="3" key="1">
    <citation type="submission" date="2019-04" db="EMBL/GenBank/DDBJ databases">
        <title>Sequencing of skin fungus with MAO and IRED activity.</title>
        <authorList>
            <person name="Marsaioli A.J."/>
            <person name="Bonatto J.M.C."/>
            <person name="Reis Junior O."/>
        </authorList>
    </citation>
    <scope>NUCLEOTIDE SEQUENCE</scope>
    <source>
        <strain evidence="3">30M1</strain>
    </source>
</reference>
<dbReference type="AlphaFoldDB" id="A0A9P4TQ20"/>
<accession>A0A9P4TQ20</accession>
<dbReference type="EMBL" id="SWKU01000001">
    <property type="protein sequence ID" value="KAF3010931.1"/>
    <property type="molecule type" value="Genomic_DNA"/>
</dbReference>
<feature type="region of interest" description="Disordered" evidence="2">
    <location>
        <begin position="1"/>
        <end position="56"/>
    </location>
</feature>
<proteinExistence type="predicted"/>
<organism evidence="3 4">
    <name type="scientific">Curvularia kusanoi</name>
    <name type="common">Cochliobolus kusanoi</name>
    <dbReference type="NCBI Taxonomy" id="90978"/>
    <lineage>
        <taxon>Eukaryota</taxon>
        <taxon>Fungi</taxon>
        <taxon>Dikarya</taxon>
        <taxon>Ascomycota</taxon>
        <taxon>Pezizomycotina</taxon>
        <taxon>Dothideomycetes</taxon>
        <taxon>Pleosporomycetidae</taxon>
        <taxon>Pleosporales</taxon>
        <taxon>Pleosporineae</taxon>
        <taxon>Pleosporaceae</taxon>
        <taxon>Curvularia</taxon>
    </lineage>
</organism>
<dbReference type="Proteomes" id="UP000801428">
    <property type="component" value="Unassembled WGS sequence"/>
</dbReference>
<keyword evidence="4" id="KW-1185">Reference proteome</keyword>